<evidence type="ECO:0000313" key="2">
    <source>
        <dbReference type="Proteomes" id="UP001055247"/>
    </source>
</evidence>
<reference evidence="1" key="1">
    <citation type="journal article" date="2016" name="Front. Microbiol.">
        <title>Genome Sequence of the Piezophilic, Mesophilic Sulfate-Reducing Bacterium Desulfovibrio indicus J2T.</title>
        <authorList>
            <person name="Cao J."/>
            <person name="Maignien L."/>
            <person name="Shao Z."/>
            <person name="Alain K."/>
            <person name="Jebbar M."/>
        </authorList>
    </citation>
    <scope>NUCLEOTIDE SEQUENCE</scope>
    <source>
        <strain evidence="1">DSM 16372</strain>
    </source>
</reference>
<dbReference type="EMBL" id="BPQO01000011">
    <property type="protein sequence ID" value="GJD89290.1"/>
    <property type="molecule type" value="Genomic_DNA"/>
</dbReference>
<proteinExistence type="predicted"/>
<name>A0AAV4ZMM7_9HYPH</name>
<evidence type="ECO:0000313" key="1">
    <source>
        <dbReference type="EMBL" id="GJD89290.1"/>
    </source>
</evidence>
<keyword evidence="2" id="KW-1185">Reference proteome</keyword>
<protein>
    <submittedName>
        <fullName evidence="1">Uncharacterized protein</fullName>
    </submittedName>
</protein>
<organism evidence="1 2">
    <name type="scientific">Methylobacterium hispanicum</name>
    <dbReference type="NCBI Taxonomy" id="270350"/>
    <lineage>
        <taxon>Bacteria</taxon>
        <taxon>Pseudomonadati</taxon>
        <taxon>Pseudomonadota</taxon>
        <taxon>Alphaproteobacteria</taxon>
        <taxon>Hyphomicrobiales</taxon>
        <taxon>Methylobacteriaceae</taxon>
        <taxon>Methylobacterium</taxon>
    </lineage>
</organism>
<gene>
    <name evidence="1" type="ORF">BHAOGJBA_2816</name>
</gene>
<reference evidence="1" key="2">
    <citation type="submission" date="2021-08" db="EMBL/GenBank/DDBJ databases">
        <authorList>
            <person name="Tani A."/>
            <person name="Ola A."/>
            <person name="Ogura Y."/>
            <person name="Katsura K."/>
            <person name="Hayashi T."/>
        </authorList>
    </citation>
    <scope>NUCLEOTIDE SEQUENCE</scope>
    <source>
        <strain evidence="1">DSM 16372</strain>
    </source>
</reference>
<dbReference type="RefSeq" id="WP_238230152.1">
    <property type="nucleotide sequence ID" value="NZ_BPQO01000011.1"/>
</dbReference>
<accession>A0AAV4ZMM7</accession>
<sequence>MRIPSLPDHSVAVSACRSERGRFRWSVTTAGYHPYRSQASYPSASIALAAGIAHAHVLADRQPIRGRINDGIWM</sequence>
<comment type="caution">
    <text evidence="1">The sequence shown here is derived from an EMBL/GenBank/DDBJ whole genome shotgun (WGS) entry which is preliminary data.</text>
</comment>
<dbReference type="AlphaFoldDB" id="A0AAV4ZMM7"/>
<dbReference type="Proteomes" id="UP001055247">
    <property type="component" value="Unassembled WGS sequence"/>
</dbReference>